<keyword evidence="4" id="KW-0325">Glycoprotein</keyword>
<feature type="binding site" description="axial binding residue" evidence="5">
    <location>
        <position position="372"/>
    </location>
    <ligand>
        <name>heme b</name>
        <dbReference type="ChEBI" id="CHEBI:60344"/>
    </ligand>
    <ligandPart>
        <name>Fe</name>
        <dbReference type="ChEBI" id="CHEBI:18248"/>
    </ligandPart>
</feature>
<reference evidence="6 7" key="1">
    <citation type="submission" date="2024-02" db="EMBL/GenBank/DDBJ databases">
        <title>Chromosome-scale genome assembly of the rough periwinkle Littorina saxatilis.</title>
        <authorList>
            <person name="De Jode A."/>
            <person name="Faria R."/>
            <person name="Formenti G."/>
            <person name="Sims Y."/>
            <person name="Smith T.P."/>
            <person name="Tracey A."/>
            <person name="Wood J.M.D."/>
            <person name="Zagrodzka Z.B."/>
            <person name="Johannesson K."/>
            <person name="Butlin R.K."/>
            <person name="Leder E.H."/>
        </authorList>
    </citation>
    <scope>NUCLEOTIDE SEQUENCE [LARGE SCALE GENOMIC DNA]</scope>
    <source>
        <strain evidence="6">Snail1</strain>
        <tissue evidence="6">Muscle</tissue>
    </source>
</reference>
<dbReference type="AlphaFoldDB" id="A0AAN9ATW2"/>
<dbReference type="GO" id="GO:0020037">
    <property type="term" value="F:heme binding"/>
    <property type="evidence" value="ECO:0007669"/>
    <property type="project" value="InterPro"/>
</dbReference>
<accession>A0AAN9ATW2</accession>
<keyword evidence="5" id="KW-0479">Metal-binding</keyword>
<evidence type="ECO:0000256" key="4">
    <source>
        <dbReference type="ARBA" id="ARBA00023180"/>
    </source>
</evidence>
<dbReference type="InterPro" id="IPR019791">
    <property type="entry name" value="Haem_peroxidase_animal"/>
</dbReference>
<comment type="subcellular location">
    <subcellularLocation>
        <location evidence="1">Secreted</location>
    </subcellularLocation>
</comment>
<proteinExistence type="predicted"/>
<dbReference type="PRINTS" id="PR00457">
    <property type="entry name" value="ANPEROXIDASE"/>
</dbReference>
<evidence type="ECO:0000256" key="3">
    <source>
        <dbReference type="ARBA" id="ARBA00022729"/>
    </source>
</evidence>
<evidence type="ECO:0000313" key="7">
    <source>
        <dbReference type="Proteomes" id="UP001374579"/>
    </source>
</evidence>
<dbReference type="PANTHER" id="PTHR11475">
    <property type="entry name" value="OXIDASE/PEROXIDASE"/>
    <property type="match status" value="1"/>
</dbReference>
<dbReference type="GO" id="GO:0006979">
    <property type="term" value="P:response to oxidative stress"/>
    <property type="evidence" value="ECO:0007669"/>
    <property type="project" value="InterPro"/>
</dbReference>
<organism evidence="6 7">
    <name type="scientific">Littorina saxatilis</name>
    <dbReference type="NCBI Taxonomy" id="31220"/>
    <lineage>
        <taxon>Eukaryota</taxon>
        <taxon>Metazoa</taxon>
        <taxon>Spiralia</taxon>
        <taxon>Lophotrochozoa</taxon>
        <taxon>Mollusca</taxon>
        <taxon>Gastropoda</taxon>
        <taxon>Caenogastropoda</taxon>
        <taxon>Littorinimorpha</taxon>
        <taxon>Littorinoidea</taxon>
        <taxon>Littorinidae</taxon>
        <taxon>Littorina</taxon>
    </lineage>
</organism>
<dbReference type="EMBL" id="JBAMIC010000021">
    <property type="protein sequence ID" value="KAK7092939.1"/>
    <property type="molecule type" value="Genomic_DNA"/>
</dbReference>
<comment type="caution">
    <text evidence="6">The sequence shown here is derived from an EMBL/GenBank/DDBJ whole genome shotgun (WGS) entry which is preliminary data.</text>
</comment>
<evidence type="ECO:0000313" key="6">
    <source>
        <dbReference type="EMBL" id="KAK7092939.1"/>
    </source>
</evidence>
<evidence type="ECO:0000256" key="5">
    <source>
        <dbReference type="PIRSR" id="PIRSR619791-2"/>
    </source>
</evidence>
<gene>
    <name evidence="6" type="ORF">V1264_008612</name>
</gene>
<dbReference type="InterPro" id="IPR010255">
    <property type="entry name" value="Haem_peroxidase_sf"/>
</dbReference>
<keyword evidence="5" id="KW-0349">Heme</keyword>
<dbReference type="PROSITE" id="PS50292">
    <property type="entry name" value="PEROXIDASE_3"/>
    <property type="match status" value="1"/>
</dbReference>
<dbReference type="SUPFAM" id="SSF48113">
    <property type="entry name" value="Heme-dependent peroxidases"/>
    <property type="match status" value="1"/>
</dbReference>
<dbReference type="CDD" id="cd09823">
    <property type="entry name" value="peroxinectin_like"/>
    <property type="match status" value="1"/>
</dbReference>
<keyword evidence="5" id="KW-0408">Iron</keyword>
<keyword evidence="7" id="KW-1185">Reference proteome</keyword>
<dbReference type="GO" id="GO:0005576">
    <property type="term" value="C:extracellular region"/>
    <property type="evidence" value="ECO:0007669"/>
    <property type="project" value="UniProtKB-SubCell"/>
</dbReference>
<dbReference type="GO" id="GO:0004601">
    <property type="term" value="F:peroxidase activity"/>
    <property type="evidence" value="ECO:0007669"/>
    <property type="project" value="InterPro"/>
</dbReference>
<sequence>MCGTTLPTEQLAMSSAETDGCPETDGTTSLEDAAEELMKYRKTMQIACHKSRYYRIDGKCNNLKNTRWGAAYEPYVRELPDQYADGLTIPRLYATGTSDRALPSARKVSTTCFPSVAEEDEGDLDPLYNQNVMQFGQYFSHDLGLTPVMKGFNCCRSLDADGFHPDTFHGRPCFPILIPKGDRHFNQSCMVFNRSIYEKDELGVAQQLNADTHFIDQSTVYGSTYKSSHSIRTFKHGKLRTNGADMLPLNVNNTHKCLLNKPLTSCPMSGDNRVNVWPGLTTTHVIFHLEHNRVAEALHKVHPKWDDERLFQEARAIVIAETQNLVFSEFLPIVLGDDVMSFFGLNKGASYNASLNPSIINSFLTAAFRFGHSQINNVYHLSDAEGDLAKLQNLYFRPDRVMSQQSGRPQCKELIVSLMARQSQKLDPTFAEGLMDFLFIGVDRVGHSTDLGARNVQRGRDHGLPPYLDFLDRAQKEFGDSDFISKVVVPDCAAGLYRSVKDIDLFVGGLYESPVRGGVVGPTFAYLIGKQFKHLREGDRLFFDTKRSNAGFTKAQVKSIKRTTYAGIICRTMKLDKIQTDAFRIPDDRKNTFVDCDTLPDVDFSLWR</sequence>
<dbReference type="FunFam" id="1.10.640.10:FF:000003">
    <property type="entry name" value="chorion peroxidase"/>
    <property type="match status" value="1"/>
</dbReference>
<evidence type="ECO:0008006" key="8">
    <source>
        <dbReference type="Google" id="ProtNLM"/>
    </source>
</evidence>
<protein>
    <recommendedName>
        <fullName evidence="8">Peroxinectin</fullName>
    </recommendedName>
</protein>
<evidence type="ECO:0000256" key="1">
    <source>
        <dbReference type="ARBA" id="ARBA00004613"/>
    </source>
</evidence>
<keyword evidence="2" id="KW-0964">Secreted</keyword>
<dbReference type="PANTHER" id="PTHR11475:SF4">
    <property type="entry name" value="CHORION PEROXIDASE"/>
    <property type="match status" value="1"/>
</dbReference>
<evidence type="ECO:0000256" key="2">
    <source>
        <dbReference type="ARBA" id="ARBA00022525"/>
    </source>
</evidence>
<keyword evidence="3" id="KW-0732">Signal</keyword>
<dbReference type="Pfam" id="PF03098">
    <property type="entry name" value="An_peroxidase"/>
    <property type="match status" value="1"/>
</dbReference>
<dbReference type="Gene3D" id="1.10.640.10">
    <property type="entry name" value="Haem peroxidase domain superfamily, animal type"/>
    <property type="match status" value="1"/>
</dbReference>
<dbReference type="Proteomes" id="UP001374579">
    <property type="component" value="Unassembled WGS sequence"/>
</dbReference>
<dbReference type="GO" id="GO:0046872">
    <property type="term" value="F:metal ion binding"/>
    <property type="evidence" value="ECO:0007669"/>
    <property type="project" value="UniProtKB-KW"/>
</dbReference>
<name>A0AAN9ATW2_9CAEN</name>
<dbReference type="InterPro" id="IPR037120">
    <property type="entry name" value="Haem_peroxidase_sf_animal"/>
</dbReference>